<proteinExistence type="predicted"/>
<protein>
    <recommendedName>
        <fullName evidence="3">C-type lysozyme inhibitor domain-containing protein</fullName>
    </recommendedName>
</protein>
<reference evidence="2" key="1">
    <citation type="submission" date="2015-10" db="EMBL/GenBank/DDBJ databases">
        <authorList>
            <person name="Gilbert D.G."/>
        </authorList>
    </citation>
    <scope>NUCLEOTIDE SEQUENCE</scope>
</reference>
<evidence type="ECO:0000313" key="2">
    <source>
        <dbReference type="EMBL" id="CUS46079.1"/>
    </source>
</evidence>
<feature type="region of interest" description="Disordered" evidence="1">
    <location>
        <begin position="20"/>
        <end position="43"/>
    </location>
</feature>
<dbReference type="PROSITE" id="PS51257">
    <property type="entry name" value="PROKAR_LIPOPROTEIN"/>
    <property type="match status" value="1"/>
</dbReference>
<dbReference type="AlphaFoldDB" id="A0A160TQP5"/>
<evidence type="ECO:0008006" key="3">
    <source>
        <dbReference type="Google" id="ProtNLM"/>
    </source>
</evidence>
<dbReference type="SUPFAM" id="SSF141488">
    <property type="entry name" value="YdhA-like"/>
    <property type="match status" value="1"/>
</dbReference>
<name>A0A160TQP5_9ZZZZ</name>
<dbReference type="EMBL" id="CZQE01000335">
    <property type="protein sequence ID" value="CUS46079.1"/>
    <property type="molecule type" value="Genomic_DNA"/>
</dbReference>
<organism evidence="2">
    <name type="scientific">hydrothermal vent metagenome</name>
    <dbReference type="NCBI Taxonomy" id="652676"/>
    <lineage>
        <taxon>unclassified sequences</taxon>
        <taxon>metagenomes</taxon>
        <taxon>ecological metagenomes</taxon>
    </lineage>
</organism>
<feature type="compositionally biased region" description="Polar residues" evidence="1">
    <location>
        <begin position="20"/>
        <end position="29"/>
    </location>
</feature>
<accession>A0A160TQP5</accession>
<gene>
    <name evidence="2" type="ORF">MGWOODY_Smn1771</name>
</gene>
<dbReference type="InterPro" id="IPR036328">
    <property type="entry name" value="MliC_sf"/>
</dbReference>
<evidence type="ECO:0000256" key="1">
    <source>
        <dbReference type="SAM" id="MobiDB-lite"/>
    </source>
</evidence>
<sequence>MRFRLAMIVAVPLFMTGCGTQTPEQPATQSRDHPSSPHGAMDTPAIPADPLLALPATANGGTAAPTRDTSKVEGTARYSCAGGLAVLVNHDLAWDVMHLTIGTATFQLTNMLSDTDNKYRSETGRAPGRSLMWQTKGDEAKLIEGPKAALPDSAEQKIIACRRVADPRQPA</sequence>